<sequence>MLTKSPGPCITMSRGRRIDLSGPHYYQDLLTGIAQEILQELAELEKVNLANLEGELLEQVVGITQIRLLNELYFALGQLRAQGVELDVKQAIQDLRDIWNRYIDGTDRPDILKFHEEEGGSPVQ</sequence>
<proteinExistence type="predicted"/>
<comment type="caution">
    <text evidence="1">The sequence shown here is derived from an EMBL/GenBank/DDBJ whole genome shotgun (WGS) entry which is preliminary data.</text>
</comment>
<dbReference type="AlphaFoldDB" id="A0A7C3ZAY1"/>
<organism evidence="1">
    <name type="scientific">Desulfobacca acetoxidans</name>
    <dbReference type="NCBI Taxonomy" id="60893"/>
    <lineage>
        <taxon>Bacteria</taxon>
        <taxon>Pseudomonadati</taxon>
        <taxon>Thermodesulfobacteriota</taxon>
        <taxon>Desulfobaccia</taxon>
        <taxon>Desulfobaccales</taxon>
        <taxon>Desulfobaccaceae</taxon>
        <taxon>Desulfobacca</taxon>
    </lineage>
</organism>
<evidence type="ECO:0000313" key="1">
    <source>
        <dbReference type="EMBL" id="HGF34433.1"/>
    </source>
</evidence>
<gene>
    <name evidence="1" type="ORF">ENW96_08610</name>
</gene>
<reference evidence="1" key="1">
    <citation type="journal article" date="2020" name="mSystems">
        <title>Genome- and Community-Level Interaction Insights into Carbon Utilization and Element Cycling Functions of Hydrothermarchaeota in Hydrothermal Sediment.</title>
        <authorList>
            <person name="Zhou Z."/>
            <person name="Liu Y."/>
            <person name="Xu W."/>
            <person name="Pan J."/>
            <person name="Luo Z.H."/>
            <person name="Li M."/>
        </authorList>
    </citation>
    <scope>NUCLEOTIDE SEQUENCE [LARGE SCALE GENOMIC DNA]</scope>
    <source>
        <strain evidence="1">SpSt-897</strain>
    </source>
</reference>
<protein>
    <submittedName>
        <fullName evidence="1">Uncharacterized protein</fullName>
    </submittedName>
</protein>
<name>A0A7C3ZAY1_9BACT</name>
<accession>A0A7C3ZAY1</accession>
<dbReference type="EMBL" id="DTMF01000211">
    <property type="protein sequence ID" value="HGF34433.1"/>
    <property type="molecule type" value="Genomic_DNA"/>
</dbReference>